<reference evidence="2 3" key="1">
    <citation type="submission" date="2017-09" db="EMBL/GenBank/DDBJ databases">
        <authorList>
            <consortium name="International Durum Wheat Genome Sequencing Consortium (IDWGSC)"/>
            <person name="Milanesi L."/>
        </authorList>
    </citation>
    <scope>NUCLEOTIDE SEQUENCE [LARGE SCALE GENOMIC DNA]</scope>
    <source>
        <strain evidence="3">cv. Svevo</strain>
    </source>
</reference>
<protein>
    <submittedName>
        <fullName evidence="2">Uncharacterized protein</fullName>
    </submittedName>
</protein>
<name>A0A9R0SLM2_TRITD</name>
<accession>A0A9R0SLM2</accession>
<sequence length="252" mass="29795">MHRFKAKFKVVFLIHRMDPNSSYLLKIKLFGNPKKARKDIRCFCFEKVIDCDLTNYKDLVESIVEQYPPRYLEAAHVQYYDYALKNCPEVKSDQDLMIMFEKHSETKVLHMIIAYCDPSEPYEPITEWDEPNSNIEHEDDTYLRNPRPENEHVGVDEENMYEVEEPMPLDVVLCPNKEKDDEVEASEVEDDEVGESEVEDDEVEEDEELHEAEHTPHVEYDKLDPPMTKGFTYPNMKEFKLALSQHAIKHEF</sequence>
<evidence type="ECO:0000313" key="3">
    <source>
        <dbReference type="Proteomes" id="UP000324705"/>
    </source>
</evidence>
<evidence type="ECO:0000313" key="2">
    <source>
        <dbReference type="EMBL" id="VAH96665.1"/>
    </source>
</evidence>
<keyword evidence="3" id="KW-1185">Reference proteome</keyword>
<feature type="compositionally biased region" description="Basic and acidic residues" evidence="1">
    <location>
        <begin position="211"/>
        <end position="224"/>
    </location>
</feature>
<gene>
    <name evidence="2" type="ORF">TRITD_4Av1G211700</name>
</gene>
<dbReference type="Gramene" id="TRITD4Av1G211700.1">
    <property type="protein sequence ID" value="TRITD4Av1G211700.1"/>
    <property type="gene ID" value="TRITD4Av1G211700"/>
</dbReference>
<organism evidence="2 3">
    <name type="scientific">Triticum turgidum subsp. durum</name>
    <name type="common">Durum wheat</name>
    <name type="synonym">Triticum durum</name>
    <dbReference type="NCBI Taxonomy" id="4567"/>
    <lineage>
        <taxon>Eukaryota</taxon>
        <taxon>Viridiplantae</taxon>
        <taxon>Streptophyta</taxon>
        <taxon>Embryophyta</taxon>
        <taxon>Tracheophyta</taxon>
        <taxon>Spermatophyta</taxon>
        <taxon>Magnoliopsida</taxon>
        <taxon>Liliopsida</taxon>
        <taxon>Poales</taxon>
        <taxon>Poaceae</taxon>
        <taxon>BOP clade</taxon>
        <taxon>Pooideae</taxon>
        <taxon>Triticodae</taxon>
        <taxon>Triticeae</taxon>
        <taxon>Triticinae</taxon>
        <taxon>Triticum</taxon>
    </lineage>
</organism>
<feature type="compositionally biased region" description="Acidic residues" evidence="1">
    <location>
        <begin position="181"/>
        <end position="210"/>
    </location>
</feature>
<feature type="region of interest" description="Disordered" evidence="1">
    <location>
        <begin position="179"/>
        <end position="226"/>
    </location>
</feature>
<evidence type="ECO:0000256" key="1">
    <source>
        <dbReference type="SAM" id="MobiDB-lite"/>
    </source>
</evidence>
<dbReference type="Proteomes" id="UP000324705">
    <property type="component" value="Chromosome 4A"/>
</dbReference>
<dbReference type="AlphaFoldDB" id="A0A9R0SLM2"/>
<proteinExistence type="predicted"/>
<dbReference type="EMBL" id="LT934117">
    <property type="protein sequence ID" value="VAH96665.1"/>
    <property type="molecule type" value="Genomic_DNA"/>
</dbReference>